<feature type="transmembrane region" description="Helical" evidence="1">
    <location>
        <begin position="82"/>
        <end position="102"/>
    </location>
</feature>
<keyword evidence="1" id="KW-0812">Transmembrane</keyword>
<evidence type="ECO:0000313" key="3">
    <source>
        <dbReference type="Proteomes" id="UP000236736"/>
    </source>
</evidence>
<sequence length="161" mass="18179">MNVFIIQLTKIKTRAISLDQAIAFMSSFNENNGSNPSNEKYIPGTCNMGREEIKRRKASGWTGLVLTVITISLLLWFSAPHWMRLVVFIPAVMGATGFIQAYNKFCVYFGFGHMFNLGEVGKTDTIDQKEFRVKDRARAWQLLAYAFGTGLIITVIVYLLP</sequence>
<evidence type="ECO:0000256" key="1">
    <source>
        <dbReference type="SAM" id="Phobius"/>
    </source>
</evidence>
<dbReference type="STRING" id="1120964.GCA_001313265_02904"/>
<dbReference type="OrthoDB" id="5068013at2"/>
<proteinExistence type="predicted"/>
<evidence type="ECO:0000313" key="2">
    <source>
        <dbReference type="EMBL" id="SEF71357.1"/>
    </source>
</evidence>
<feature type="transmembrane region" description="Helical" evidence="1">
    <location>
        <begin position="58"/>
        <end position="76"/>
    </location>
</feature>
<keyword evidence="1" id="KW-1133">Transmembrane helix</keyword>
<organism evidence="2 3">
    <name type="scientific">Algoriphagus boritolerans DSM 17298 = JCM 18970</name>
    <dbReference type="NCBI Taxonomy" id="1120964"/>
    <lineage>
        <taxon>Bacteria</taxon>
        <taxon>Pseudomonadati</taxon>
        <taxon>Bacteroidota</taxon>
        <taxon>Cytophagia</taxon>
        <taxon>Cytophagales</taxon>
        <taxon>Cyclobacteriaceae</taxon>
        <taxon>Algoriphagus</taxon>
    </lineage>
</organism>
<name>A0A1H5UAS0_9BACT</name>
<dbReference type="AlphaFoldDB" id="A0A1H5UAS0"/>
<dbReference type="RefSeq" id="WP_014773256.1">
    <property type="nucleotide sequence ID" value="NZ_BBFN01000012.1"/>
</dbReference>
<feature type="transmembrane region" description="Helical" evidence="1">
    <location>
        <begin position="142"/>
        <end position="160"/>
    </location>
</feature>
<dbReference type="Proteomes" id="UP000236736">
    <property type="component" value="Unassembled WGS sequence"/>
</dbReference>
<keyword evidence="1" id="KW-0472">Membrane</keyword>
<protein>
    <submittedName>
        <fullName evidence="2">Uncharacterized protein</fullName>
    </submittedName>
</protein>
<accession>A0A1H5UAS0</accession>
<dbReference type="EMBL" id="FNVR01000004">
    <property type="protein sequence ID" value="SEF71357.1"/>
    <property type="molecule type" value="Genomic_DNA"/>
</dbReference>
<gene>
    <name evidence="2" type="ORF">SAMN03080598_01114</name>
</gene>
<keyword evidence="3" id="KW-1185">Reference proteome</keyword>
<reference evidence="3" key="1">
    <citation type="submission" date="2016-10" db="EMBL/GenBank/DDBJ databases">
        <authorList>
            <person name="Varghese N."/>
            <person name="Submissions S."/>
        </authorList>
    </citation>
    <scope>NUCLEOTIDE SEQUENCE [LARGE SCALE GENOMIC DNA]</scope>
    <source>
        <strain evidence="3">DSM 17298</strain>
    </source>
</reference>